<evidence type="ECO:0008006" key="3">
    <source>
        <dbReference type="Google" id="ProtNLM"/>
    </source>
</evidence>
<proteinExistence type="predicted"/>
<dbReference type="AlphaFoldDB" id="M0E694"/>
<sequence length="181" mass="20059">MLQTIGVAGALGLASSAAEAETEATADAAALSRHDALRTDRFEVEFDGEAVSGWQTVTIPGRSTEQDEYREGNDADYEKKVWGQTTFDDLEMERGIQREDVNRLYDWHEAVRAGKADEGRKEIAVKLLDGRGGNPEPLLEWRFEGAWIKEYSPPELDASADGDMATESVTVAFDKMTRKEV</sequence>
<evidence type="ECO:0000313" key="1">
    <source>
        <dbReference type="EMBL" id="ELZ42563.1"/>
    </source>
</evidence>
<keyword evidence="2" id="KW-1185">Reference proteome</keyword>
<organism evidence="1 2">
    <name type="scientific">Halorubrum saccharovorum DSM 1137</name>
    <dbReference type="NCBI Taxonomy" id="1227484"/>
    <lineage>
        <taxon>Archaea</taxon>
        <taxon>Methanobacteriati</taxon>
        <taxon>Methanobacteriota</taxon>
        <taxon>Stenosarchaea group</taxon>
        <taxon>Halobacteria</taxon>
        <taxon>Halobacteriales</taxon>
        <taxon>Haloferacaceae</taxon>
        <taxon>Halorubrum</taxon>
    </lineage>
</organism>
<dbReference type="NCBIfam" id="TIGR02241">
    <property type="entry name" value="conserved hypothetical phage tail region protein"/>
    <property type="match status" value="1"/>
</dbReference>
<dbReference type="PATRIC" id="fig|1227484.4.peg.787"/>
<dbReference type="InterPro" id="IPR010667">
    <property type="entry name" value="Phage_T4_Gp19"/>
</dbReference>
<dbReference type="EMBL" id="AOJE01000011">
    <property type="protein sequence ID" value="ELZ42563.1"/>
    <property type="molecule type" value="Genomic_DNA"/>
</dbReference>
<dbReference type="PANTHER" id="PTHR38009">
    <property type="entry name" value="CONSERVED HYPOTHETICAL PHAGE TAIL PROTEIN"/>
    <property type="match status" value="1"/>
</dbReference>
<dbReference type="RefSeq" id="WP_004046706.1">
    <property type="nucleotide sequence ID" value="NZ_AOJE01000011.1"/>
</dbReference>
<dbReference type="Pfam" id="PF06841">
    <property type="entry name" value="Phage_T4_gp19"/>
    <property type="match status" value="1"/>
</dbReference>
<dbReference type="Proteomes" id="UP000011514">
    <property type="component" value="Unassembled WGS sequence"/>
</dbReference>
<evidence type="ECO:0000313" key="2">
    <source>
        <dbReference type="Proteomes" id="UP000011514"/>
    </source>
</evidence>
<name>M0E694_9EURY</name>
<gene>
    <name evidence="1" type="ORF">C471_03858</name>
</gene>
<dbReference type="InterPro" id="IPR011747">
    <property type="entry name" value="CHP02241"/>
</dbReference>
<dbReference type="GO" id="GO:0005198">
    <property type="term" value="F:structural molecule activity"/>
    <property type="evidence" value="ECO:0007669"/>
    <property type="project" value="InterPro"/>
</dbReference>
<comment type="caution">
    <text evidence="1">The sequence shown here is derived from an EMBL/GenBank/DDBJ whole genome shotgun (WGS) entry which is preliminary data.</text>
</comment>
<accession>M0E694</accession>
<reference evidence="1 2" key="1">
    <citation type="journal article" date="2014" name="PLoS Genet.">
        <title>Phylogenetically driven sequencing of extremely halophilic archaea reveals strategies for static and dynamic osmo-response.</title>
        <authorList>
            <person name="Becker E.A."/>
            <person name="Seitzer P.M."/>
            <person name="Tritt A."/>
            <person name="Larsen D."/>
            <person name="Krusor M."/>
            <person name="Yao A.I."/>
            <person name="Wu D."/>
            <person name="Madern D."/>
            <person name="Eisen J.A."/>
            <person name="Darling A.E."/>
            <person name="Facciotti M.T."/>
        </authorList>
    </citation>
    <scope>NUCLEOTIDE SEQUENCE [LARGE SCALE GENOMIC DNA]</scope>
    <source>
        <strain evidence="1 2">DSM 1137</strain>
    </source>
</reference>
<dbReference type="OrthoDB" id="372229at2157"/>
<protein>
    <recommendedName>
        <fullName evidence="3">Cysteine protease</fullName>
    </recommendedName>
</protein>
<dbReference type="eggNOG" id="arCOG11410">
    <property type="taxonomic scope" value="Archaea"/>
</dbReference>
<dbReference type="PANTHER" id="PTHR38009:SF1">
    <property type="entry name" value="CONSERVED HYPOTHETICAL PHAGE TAIL PROTEIN"/>
    <property type="match status" value="1"/>
</dbReference>